<feature type="transmembrane region" description="Helical" evidence="6">
    <location>
        <begin position="137"/>
        <end position="154"/>
    </location>
</feature>
<feature type="transmembrane region" description="Helical" evidence="6">
    <location>
        <begin position="257"/>
        <end position="280"/>
    </location>
</feature>
<keyword evidence="3 6" id="KW-0812">Transmembrane</keyword>
<dbReference type="InterPro" id="IPR050638">
    <property type="entry name" value="AA-Vitamin_Transporters"/>
</dbReference>
<evidence type="ECO:0000256" key="3">
    <source>
        <dbReference type="ARBA" id="ARBA00022692"/>
    </source>
</evidence>
<feature type="transmembrane region" description="Helical" evidence="6">
    <location>
        <begin position="80"/>
        <end position="103"/>
    </location>
</feature>
<feature type="domain" description="EamA" evidence="7">
    <location>
        <begin position="169"/>
        <end position="303"/>
    </location>
</feature>
<feature type="transmembrane region" description="Helical" evidence="6">
    <location>
        <begin position="231"/>
        <end position="250"/>
    </location>
</feature>
<feature type="transmembrane region" description="Helical" evidence="6">
    <location>
        <begin position="21"/>
        <end position="42"/>
    </location>
</feature>
<keyword evidence="4 6" id="KW-1133">Transmembrane helix</keyword>
<gene>
    <name evidence="8" type="ORF">GHC57_14490</name>
</gene>
<reference evidence="8 9" key="1">
    <citation type="submission" date="2019-10" db="EMBL/GenBank/DDBJ databases">
        <title>Draft whole-genome sequence of the purple nonsulfur photosynthetic bacterium Roseospira navarrensis DSM 15114.</title>
        <authorList>
            <person name="Kyndt J.A."/>
            <person name="Meyer T.E."/>
        </authorList>
    </citation>
    <scope>NUCLEOTIDE SEQUENCE [LARGE SCALE GENOMIC DNA]</scope>
    <source>
        <strain evidence="8 9">DSM 15114</strain>
    </source>
</reference>
<accession>A0A7X1ZG63</accession>
<dbReference type="GO" id="GO:0005886">
    <property type="term" value="C:plasma membrane"/>
    <property type="evidence" value="ECO:0007669"/>
    <property type="project" value="UniProtKB-SubCell"/>
</dbReference>
<dbReference type="SUPFAM" id="SSF103481">
    <property type="entry name" value="Multidrug resistance efflux transporter EmrE"/>
    <property type="match status" value="2"/>
</dbReference>
<dbReference type="PANTHER" id="PTHR32322:SF18">
    <property type="entry name" value="S-ADENOSYLMETHIONINE_S-ADENOSYLHOMOCYSTEINE TRANSPORTER"/>
    <property type="match status" value="1"/>
</dbReference>
<dbReference type="Proteomes" id="UP000434582">
    <property type="component" value="Unassembled WGS sequence"/>
</dbReference>
<evidence type="ECO:0000256" key="4">
    <source>
        <dbReference type="ARBA" id="ARBA00022989"/>
    </source>
</evidence>
<feature type="domain" description="EamA" evidence="7">
    <location>
        <begin position="19"/>
        <end position="152"/>
    </location>
</feature>
<proteinExistence type="predicted"/>
<organism evidence="8 9">
    <name type="scientific">Roseospira navarrensis</name>
    <dbReference type="NCBI Taxonomy" id="140058"/>
    <lineage>
        <taxon>Bacteria</taxon>
        <taxon>Pseudomonadati</taxon>
        <taxon>Pseudomonadota</taxon>
        <taxon>Alphaproteobacteria</taxon>
        <taxon>Rhodospirillales</taxon>
        <taxon>Rhodospirillaceae</taxon>
        <taxon>Roseospira</taxon>
    </lineage>
</organism>
<feature type="transmembrane region" description="Helical" evidence="6">
    <location>
        <begin position="198"/>
        <end position="219"/>
    </location>
</feature>
<dbReference type="InterPro" id="IPR000620">
    <property type="entry name" value="EamA_dom"/>
</dbReference>
<comment type="subcellular location">
    <subcellularLocation>
        <location evidence="1">Cell membrane</location>
        <topology evidence="1">Multi-pass membrane protein</topology>
    </subcellularLocation>
</comment>
<dbReference type="AlphaFoldDB" id="A0A7X1ZG63"/>
<protein>
    <submittedName>
        <fullName evidence="8">EamA family transporter</fullName>
    </submittedName>
</protein>
<evidence type="ECO:0000313" key="8">
    <source>
        <dbReference type="EMBL" id="MQX37728.1"/>
    </source>
</evidence>
<feature type="transmembrane region" description="Helical" evidence="6">
    <location>
        <begin position="166"/>
        <end position="186"/>
    </location>
</feature>
<dbReference type="Pfam" id="PF00892">
    <property type="entry name" value="EamA"/>
    <property type="match status" value="2"/>
</dbReference>
<feature type="transmembrane region" description="Helical" evidence="6">
    <location>
        <begin position="286"/>
        <end position="304"/>
    </location>
</feature>
<dbReference type="PANTHER" id="PTHR32322">
    <property type="entry name" value="INNER MEMBRANE TRANSPORTER"/>
    <property type="match status" value="1"/>
</dbReference>
<evidence type="ECO:0000256" key="6">
    <source>
        <dbReference type="SAM" id="Phobius"/>
    </source>
</evidence>
<evidence type="ECO:0000256" key="2">
    <source>
        <dbReference type="ARBA" id="ARBA00022475"/>
    </source>
</evidence>
<name>A0A7X1ZG63_9PROT</name>
<evidence type="ECO:0000256" key="1">
    <source>
        <dbReference type="ARBA" id="ARBA00004651"/>
    </source>
</evidence>
<feature type="transmembrane region" description="Helical" evidence="6">
    <location>
        <begin position="109"/>
        <end position="130"/>
    </location>
</feature>
<dbReference type="EMBL" id="WIVE01000053">
    <property type="protein sequence ID" value="MQX37728.1"/>
    <property type="molecule type" value="Genomic_DNA"/>
</dbReference>
<dbReference type="RefSeq" id="WP_170294897.1">
    <property type="nucleotide sequence ID" value="NZ_WIVE01000053.1"/>
</dbReference>
<keyword evidence="9" id="KW-1185">Reference proteome</keyword>
<comment type="caution">
    <text evidence="8">The sequence shown here is derived from an EMBL/GenBank/DDBJ whole genome shotgun (WGS) entry which is preliminary data.</text>
</comment>
<evidence type="ECO:0000256" key="5">
    <source>
        <dbReference type="ARBA" id="ARBA00023136"/>
    </source>
</evidence>
<feature type="transmembrane region" description="Helical" evidence="6">
    <location>
        <begin position="48"/>
        <end position="68"/>
    </location>
</feature>
<dbReference type="InterPro" id="IPR037185">
    <property type="entry name" value="EmrE-like"/>
</dbReference>
<keyword evidence="2" id="KW-1003">Cell membrane</keyword>
<evidence type="ECO:0000313" key="9">
    <source>
        <dbReference type="Proteomes" id="UP000434582"/>
    </source>
</evidence>
<sequence length="313" mass="34051">MTDGPRTGGWGPLARIGEWPYLLLVLTVSFWSGNAVVGRAVSGHVPPIGLAFCRWSIAGLIVLAFAWPRLRREWPVLVRHWRIVLLLSVLGITIFNTFLYIGLQDTQAINALLMQTAMPVLIILWSFVIFQERVTPLQIAGLLVSLSGAAAVISRGDPMRLLGLEWNVGDVWVLAAVGCYAGYTALLRKRPEVSAPVFLAVTFLTGATGLLPFFLWEMLVQGRTLAFDGPTLGAVAYVAIFPSILAYACFNRGVAMVGANVAGQFMYLLPLIGGLLSVVFLGEQLLWAHGLGLVLIVSGLWLAAQGQRRKARR</sequence>
<keyword evidence="5 6" id="KW-0472">Membrane</keyword>
<evidence type="ECO:0000259" key="7">
    <source>
        <dbReference type="Pfam" id="PF00892"/>
    </source>
</evidence>